<proteinExistence type="predicted"/>
<evidence type="ECO:0000313" key="1">
    <source>
        <dbReference type="EMBL" id="GBP26695.1"/>
    </source>
</evidence>
<gene>
    <name evidence="1" type="ORF">EVAR_23466_1</name>
</gene>
<keyword evidence="2" id="KW-1185">Reference proteome</keyword>
<dbReference type="Proteomes" id="UP000299102">
    <property type="component" value="Unassembled WGS sequence"/>
</dbReference>
<reference evidence="1 2" key="1">
    <citation type="journal article" date="2019" name="Commun. Biol.">
        <title>The bagworm genome reveals a unique fibroin gene that provides high tensile strength.</title>
        <authorList>
            <person name="Kono N."/>
            <person name="Nakamura H."/>
            <person name="Ohtoshi R."/>
            <person name="Tomita M."/>
            <person name="Numata K."/>
            <person name="Arakawa K."/>
        </authorList>
    </citation>
    <scope>NUCLEOTIDE SEQUENCE [LARGE SCALE GENOMIC DNA]</scope>
</reference>
<comment type="caution">
    <text evidence="1">The sequence shown here is derived from an EMBL/GenBank/DDBJ whole genome shotgun (WGS) entry which is preliminary data.</text>
</comment>
<evidence type="ECO:0000313" key="2">
    <source>
        <dbReference type="Proteomes" id="UP000299102"/>
    </source>
</evidence>
<dbReference type="EMBL" id="BGZK01000183">
    <property type="protein sequence ID" value="GBP26695.1"/>
    <property type="molecule type" value="Genomic_DNA"/>
</dbReference>
<protein>
    <submittedName>
        <fullName evidence="1">Uncharacterized protein</fullName>
    </submittedName>
</protein>
<name>A0A4C1UJU5_EUMVA</name>
<dbReference type="AlphaFoldDB" id="A0A4C1UJU5"/>
<organism evidence="1 2">
    <name type="scientific">Eumeta variegata</name>
    <name type="common">Bagworm moth</name>
    <name type="synonym">Eumeta japonica</name>
    <dbReference type="NCBI Taxonomy" id="151549"/>
    <lineage>
        <taxon>Eukaryota</taxon>
        <taxon>Metazoa</taxon>
        <taxon>Ecdysozoa</taxon>
        <taxon>Arthropoda</taxon>
        <taxon>Hexapoda</taxon>
        <taxon>Insecta</taxon>
        <taxon>Pterygota</taxon>
        <taxon>Neoptera</taxon>
        <taxon>Endopterygota</taxon>
        <taxon>Lepidoptera</taxon>
        <taxon>Glossata</taxon>
        <taxon>Ditrysia</taxon>
        <taxon>Tineoidea</taxon>
        <taxon>Psychidae</taxon>
        <taxon>Oiketicinae</taxon>
        <taxon>Eumeta</taxon>
    </lineage>
</organism>
<sequence length="172" mass="20026">MTHSSDTRKKQTMFAYGADKRDSNDRGRMRTRAPQMYCANHIWELGSTRYSGVCSLNKNKEKNRPNESARTSLFHADLARYGALRIVINDAVTTSRADRADFMWRFQEHAAKGIERPLLNLGLRRHPSRTVHPWAIRNQRWPLTRVSVHIIAGLPTLRHLFHDRHSEIIPPY</sequence>
<accession>A0A4C1UJU5</accession>